<accession>A0A5R9G1W4</accession>
<proteinExistence type="predicted"/>
<keyword evidence="3" id="KW-1185">Reference proteome</keyword>
<comment type="caution">
    <text evidence="2">The sequence shown here is derived from an EMBL/GenBank/DDBJ whole genome shotgun (WGS) entry which is preliminary data.</text>
</comment>
<reference evidence="2 3" key="1">
    <citation type="submission" date="2019-05" db="EMBL/GenBank/DDBJ databases">
        <authorList>
            <person name="Narsing Rao M.P."/>
            <person name="Li W.J."/>
        </authorList>
    </citation>
    <scope>NUCLEOTIDE SEQUENCE [LARGE SCALE GENOMIC DNA]</scope>
    <source>
        <strain evidence="2 3">SYSU_K30003</strain>
    </source>
</reference>
<dbReference type="SUPFAM" id="SSF48208">
    <property type="entry name" value="Six-hairpin glycosidases"/>
    <property type="match status" value="1"/>
</dbReference>
<dbReference type="NCBIfam" id="NF047446">
    <property type="entry name" value="barrel_OmpL47"/>
    <property type="match status" value="2"/>
</dbReference>
<dbReference type="Gene3D" id="3.30.1920.20">
    <property type="match status" value="2"/>
</dbReference>
<dbReference type="InterPro" id="IPR008928">
    <property type="entry name" value="6-hairpin_glycosidase_sf"/>
</dbReference>
<dbReference type="Gene3D" id="1.50.10.20">
    <property type="match status" value="1"/>
</dbReference>
<name>A0A5R9G1W4_9BACL</name>
<evidence type="ECO:0000313" key="3">
    <source>
        <dbReference type="Proteomes" id="UP000309676"/>
    </source>
</evidence>
<dbReference type="OrthoDB" id="3796513at2"/>
<evidence type="ECO:0000313" key="2">
    <source>
        <dbReference type="EMBL" id="TLS49009.1"/>
    </source>
</evidence>
<dbReference type="InterPro" id="IPR058094">
    <property type="entry name" value="Ig-like_OmpL47-like"/>
</dbReference>
<dbReference type="Proteomes" id="UP000309676">
    <property type="component" value="Unassembled WGS sequence"/>
</dbReference>
<gene>
    <name evidence="2" type="ORF">FE782_27415</name>
</gene>
<keyword evidence="1" id="KW-0732">Signal</keyword>
<dbReference type="RefSeq" id="WP_138197545.1">
    <property type="nucleotide sequence ID" value="NZ_VCIW01000025.1"/>
</dbReference>
<dbReference type="GO" id="GO:0005975">
    <property type="term" value="P:carbohydrate metabolic process"/>
    <property type="evidence" value="ECO:0007669"/>
    <property type="project" value="InterPro"/>
</dbReference>
<evidence type="ECO:0000256" key="1">
    <source>
        <dbReference type="SAM" id="SignalP"/>
    </source>
</evidence>
<feature type="chain" id="PRO_5024390095" evidence="1">
    <location>
        <begin position="26"/>
        <end position="1665"/>
    </location>
</feature>
<sequence>MRKLLALLLTICLVIPAFPASPARAAEEPAGETRHYWITPYAFKSFGTWTLSGDWVTGRATASIPGEANGEGGEPAIAEVNITKAANYRLWVRDRDYATNQPGTRTFHVAVDGVMAAERFGDHGMEGFRWSEVGVYFLEEGVHELALVDTSGFFARSEGFFLSEDVSLVPPENKEELMKIVKPMSPFESLPPADFPAWAREDVTPVESESIENDSVKVVFHRGAGAQGDLVQNEIFVKDAGQWVSVKGKTEELGFLMMSALNSEFAGENEQFTLVEQTVIINGREVTAVAEDFFTTGVPVWFIPSDFEKVADNKIELTFPNTEADLTVTFELDALTDDPKVTLNAVFPQQGAYSFMLFSGDGVDYADYDTVTAPLLYVKKAVPQSSSMIPESYLFTPMATLHFKEHQSKVPGKQLTSGVVMDPTSVPQGYVYPDTSHFGLVLRDQARNVRPQLIAPLFGTEHSRFDSGDSYQVSYRIVNHLNSWYDTLTHVSEEMFNLRDLRTNYFHSLNEAIYNATDLMMDDDYGGWDPVNMAHYNMEERHLSTTSNAMTAVQRYLLTENEAILDERAVPTLAFLLSRLNYHFKITNSPGGGNYVANPPSPMGGPVANYSASVYGGLYEMTQGRMPFLMDTAIGSAKETGNLAGVADQAALYKYTGDPAYVAKAKASADQYLANYPNSPTNRESRFVSGFIYGDYIPMVTTFLAAYEATGEQKYLNAAEESARLLVTGLWTTGYHNGFAESDYTVDPVATAERPLVADRFTFWWHGDQQWRLGNPDGLALPPQEAGPPLQEETAPGWIIAKAGMGTEHPRTPGHGNVITMNNWAGMLVKLSEYTGDPYFETMARNAMIGRFGNYPGYYQDRPILHQMKADYPYVGPDFTSIYWHHIPVFISMLEDFLINSAWAKSDRNISFPSIYQSGYAYFASNQFGHAPGRFYDEEDMWLWLDRGIIEPDTVEIDYIAARKDGVLGLALMNEGNETVTSTIALGEKVVGGEGYVGTATVYEANGAASQIAVVDGSFTISIPAKGIRSVLLRLPGVEAPAYANPDYEYSNKAGETVSQHTRGKGHVIQISPESYHAYVYISDKDDATSKLQMTYRIGDGPSQTVENVGYPYEFLIKVDDPTKKFTYSLQATKTNGQIESLGGGTLAPNDFADGGIEFPETVYDFEAFDTTVTTKGDNATEGVIRFVVPVADFPFEVTENLLIGLRVTSEFKHKTNGSVLPFDSVIKRNEVRTNGTTVLVLYPTATVPVRNYSDYNVTLTVHPPAPLGAFDPFDVRVNFPGMNPSEGVIRLVVPVAPFPFPVTENYLKDLRITGTLTHKADGSPLALDSRIVRNEVRPDGTTVLVVLPTAEVPLKDYRDYNIDLTIHPIDLTAPTTNVELAPTTGEAEVNGWYKSPVNVSLHATDDVSGVKDTVYRLNGGEWTAYVGPFSIADDGDFMLEYYSTDNAGNSESAKTAAFRIDRTAPESTAAVAPVGEGGAGGWYAAPVQVAIAAADGGSSVTESVYRVNEGAWAVYAGPFVIADDGTYTVEYYSADAAGNVEGAKAVSFRIDMTAPEATLSADPGTIWPPNGKMVQVQATVEASDAGSGVASVSLVSIESNEPAEEGTTDVQDANFGTDDREFQLRATRLGTGDGRIYTIVYAIEDEAGNATTVTTEVRVPHHQE</sequence>
<organism evidence="2 3">
    <name type="scientific">Paenibacillus antri</name>
    <dbReference type="NCBI Taxonomy" id="2582848"/>
    <lineage>
        <taxon>Bacteria</taxon>
        <taxon>Bacillati</taxon>
        <taxon>Bacillota</taxon>
        <taxon>Bacilli</taxon>
        <taxon>Bacillales</taxon>
        <taxon>Paenibacillaceae</taxon>
        <taxon>Paenibacillus</taxon>
    </lineage>
</organism>
<dbReference type="EMBL" id="VCIW01000025">
    <property type="protein sequence ID" value="TLS49009.1"/>
    <property type="molecule type" value="Genomic_DNA"/>
</dbReference>
<protein>
    <submittedName>
        <fullName evidence="2">Uncharacterized protein</fullName>
    </submittedName>
</protein>
<feature type="signal peptide" evidence="1">
    <location>
        <begin position="1"/>
        <end position="25"/>
    </location>
</feature>